<sequence>SESCSLGNPTEPWTGERRRSLPLKLSLLERCSLRPEKMQGLLSQEDRAWEKRASLTKDCVAVEVGASGCDSDKKDLPSPETGHPQEWSSVEEDEESEDSQLGISLPHKSLFGDVSPKRSPMGNRTYSMVHPSVYSPIYPSIHPSIHPCEVICLLTYSSIHRPSQLLTLLPIHSSIYPLNIHHPFICPLIHPPSLSFTYSSTHPFHPSIY</sequence>
<comment type="caution">
    <text evidence="2">The sequence shown here is derived from an EMBL/GenBank/DDBJ whole genome shotgun (WGS) entry which is preliminary data.</text>
</comment>
<feature type="non-terminal residue" evidence="2">
    <location>
        <position position="1"/>
    </location>
</feature>
<feature type="region of interest" description="Disordered" evidence="1">
    <location>
        <begin position="70"/>
        <end position="101"/>
    </location>
</feature>
<evidence type="ECO:0000313" key="3">
    <source>
        <dbReference type="Proteomes" id="UP000308365"/>
    </source>
</evidence>
<accession>A0A4U1EWA9</accession>
<dbReference type="AlphaFoldDB" id="A0A4U1EWA9"/>
<feature type="compositionally biased region" description="Acidic residues" evidence="1">
    <location>
        <begin position="89"/>
        <end position="98"/>
    </location>
</feature>
<proteinExistence type="predicted"/>
<evidence type="ECO:0000313" key="2">
    <source>
        <dbReference type="EMBL" id="TKC40677.1"/>
    </source>
</evidence>
<dbReference type="Proteomes" id="UP000308365">
    <property type="component" value="Unassembled WGS sequence"/>
</dbReference>
<protein>
    <submittedName>
        <fullName evidence="2">Uncharacterized protein</fullName>
    </submittedName>
</protein>
<reference evidence="3" key="1">
    <citation type="journal article" date="2019" name="IScience">
        <title>Narwhal Genome Reveals Long-Term Low Genetic Diversity despite Current Large Abundance Size.</title>
        <authorList>
            <person name="Westbury M.V."/>
            <person name="Petersen B."/>
            <person name="Garde E."/>
            <person name="Heide-Jorgensen M.P."/>
            <person name="Lorenzen E.D."/>
        </authorList>
    </citation>
    <scope>NUCLEOTIDE SEQUENCE [LARGE SCALE GENOMIC DNA]</scope>
</reference>
<evidence type="ECO:0000256" key="1">
    <source>
        <dbReference type="SAM" id="MobiDB-lite"/>
    </source>
</evidence>
<name>A0A4U1EWA9_MONMO</name>
<gene>
    <name evidence="2" type="ORF">EI555_007942</name>
</gene>
<dbReference type="EMBL" id="RWIC01000720">
    <property type="protein sequence ID" value="TKC40677.1"/>
    <property type="molecule type" value="Genomic_DNA"/>
</dbReference>
<feature type="non-terminal residue" evidence="2">
    <location>
        <position position="209"/>
    </location>
</feature>
<organism evidence="2 3">
    <name type="scientific">Monodon monoceros</name>
    <name type="common">Narwhal</name>
    <name type="synonym">Ceratodon monodon</name>
    <dbReference type="NCBI Taxonomy" id="40151"/>
    <lineage>
        <taxon>Eukaryota</taxon>
        <taxon>Metazoa</taxon>
        <taxon>Chordata</taxon>
        <taxon>Craniata</taxon>
        <taxon>Vertebrata</taxon>
        <taxon>Euteleostomi</taxon>
        <taxon>Mammalia</taxon>
        <taxon>Eutheria</taxon>
        <taxon>Laurasiatheria</taxon>
        <taxon>Artiodactyla</taxon>
        <taxon>Whippomorpha</taxon>
        <taxon>Cetacea</taxon>
        <taxon>Odontoceti</taxon>
        <taxon>Monodontidae</taxon>
        <taxon>Monodon</taxon>
    </lineage>
</organism>